<dbReference type="Gene3D" id="1.20.120.160">
    <property type="entry name" value="HPT domain"/>
    <property type="match status" value="1"/>
</dbReference>
<feature type="modified residue" description="4-aspartylphosphate" evidence="17">
    <location>
        <position position="969"/>
    </location>
</feature>
<keyword evidence="4" id="KW-1003">Cell membrane</keyword>
<dbReference type="InterPro" id="IPR000700">
    <property type="entry name" value="PAS-assoc_C"/>
</dbReference>
<keyword evidence="8" id="KW-0547">Nucleotide-binding</keyword>
<dbReference type="HOGENOM" id="CLU_264076_0_0_7"/>
<dbReference type="PROSITE" id="PS50109">
    <property type="entry name" value="HIS_KIN"/>
    <property type="match status" value="1"/>
</dbReference>
<dbReference type="PANTHER" id="PTHR45339:SF1">
    <property type="entry name" value="HYBRID SIGNAL TRANSDUCTION HISTIDINE KINASE J"/>
    <property type="match status" value="1"/>
</dbReference>
<dbReference type="SUPFAM" id="SSF47384">
    <property type="entry name" value="Homodimeric domain of signal transducing histidine kinase"/>
    <property type="match status" value="1"/>
</dbReference>
<keyword evidence="9" id="KW-0418">Kinase</keyword>
<name>I4C9H7_DESTA</name>
<evidence type="ECO:0000256" key="16">
    <source>
        <dbReference type="PROSITE-ProRule" id="PRU00110"/>
    </source>
</evidence>
<feature type="domain" description="PAS" evidence="21">
    <location>
        <begin position="378"/>
        <end position="432"/>
    </location>
</feature>
<dbReference type="InterPro" id="IPR036097">
    <property type="entry name" value="HisK_dim/P_sf"/>
</dbReference>
<dbReference type="InterPro" id="IPR001789">
    <property type="entry name" value="Sig_transdc_resp-reg_receiver"/>
</dbReference>
<dbReference type="Pfam" id="PF08448">
    <property type="entry name" value="PAS_4"/>
    <property type="match status" value="2"/>
</dbReference>
<dbReference type="SUPFAM" id="SSF55874">
    <property type="entry name" value="ATPase domain of HSP90 chaperone/DNA topoisomerase II/histidine kinase"/>
    <property type="match status" value="1"/>
</dbReference>
<organism evidence="24 25">
    <name type="scientific">Desulfomonile tiedjei (strain ATCC 49306 / DSM 6799 / DCB-1)</name>
    <dbReference type="NCBI Taxonomy" id="706587"/>
    <lineage>
        <taxon>Bacteria</taxon>
        <taxon>Pseudomonadati</taxon>
        <taxon>Thermodesulfobacteriota</taxon>
        <taxon>Desulfomonilia</taxon>
        <taxon>Desulfomonilales</taxon>
        <taxon>Desulfomonilaceae</taxon>
        <taxon>Desulfomonile</taxon>
    </lineage>
</organism>
<dbReference type="EC" id="2.7.13.3" evidence="3"/>
<evidence type="ECO:0000256" key="4">
    <source>
        <dbReference type="ARBA" id="ARBA00022475"/>
    </source>
</evidence>
<dbReference type="InterPro" id="IPR000014">
    <property type="entry name" value="PAS"/>
</dbReference>
<evidence type="ECO:0000259" key="22">
    <source>
        <dbReference type="PROSITE" id="PS50113"/>
    </source>
</evidence>
<dbReference type="Proteomes" id="UP000006055">
    <property type="component" value="Chromosome"/>
</dbReference>
<dbReference type="Pfam" id="PF00512">
    <property type="entry name" value="HisKA"/>
    <property type="match status" value="1"/>
</dbReference>
<dbReference type="PRINTS" id="PR00344">
    <property type="entry name" value="BCTRLSENSOR"/>
</dbReference>
<dbReference type="PROSITE" id="PS50894">
    <property type="entry name" value="HPT"/>
    <property type="match status" value="1"/>
</dbReference>
<keyword evidence="5 17" id="KW-0597">Phosphoprotein</keyword>
<evidence type="ECO:0000256" key="18">
    <source>
        <dbReference type="SAM" id="Coils"/>
    </source>
</evidence>
<evidence type="ECO:0000313" key="25">
    <source>
        <dbReference type="Proteomes" id="UP000006055"/>
    </source>
</evidence>
<dbReference type="Pfam" id="PF00072">
    <property type="entry name" value="Response_reg"/>
    <property type="match status" value="3"/>
</dbReference>
<evidence type="ECO:0000313" key="24">
    <source>
        <dbReference type="EMBL" id="AFM26218.1"/>
    </source>
</evidence>
<evidence type="ECO:0000256" key="9">
    <source>
        <dbReference type="ARBA" id="ARBA00022777"/>
    </source>
</evidence>
<feature type="modified residue" description="4-aspartylphosphate" evidence="17">
    <location>
        <position position="822"/>
    </location>
</feature>
<dbReference type="GO" id="GO:0005524">
    <property type="term" value="F:ATP binding"/>
    <property type="evidence" value="ECO:0007669"/>
    <property type="project" value="UniProtKB-KW"/>
</dbReference>
<keyword evidence="6" id="KW-0808">Transferase</keyword>
<evidence type="ECO:0000256" key="6">
    <source>
        <dbReference type="ARBA" id="ARBA00022679"/>
    </source>
</evidence>
<keyword evidence="25" id="KW-1185">Reference proteome</keyword>
<dbReference type="GO" id="GO:0005886">
    <property type="term" value="C:plasma membrane"/>
    <property type="evidence" value="ECO:0007669"/>
    <property type="project" value="UniProtKB-SubCell"/>
</dbReference>
<sequence>MIDNPRPTILFVDNVIEDIKILMEAFESDYTCCFATSGGTALEVVRSRKPDLILLDTTMPDMDGYEICRRLKADETTRDIPVLFVYTMHEMGDETRGLELGAADYIAKPVNLSLVKAKIETHLKLREAMGNRILSACPVGIVCVRNRRFVWVSRTFVEMFGYQDESDFTGKDVEMIYASREEFERIGKIFYNPGTAGLISDVDVAFRRKDGSIFEGSISAEAADLSDPMKETIAVALDITERKKSEKALKEADTFLSSLINAIPVPIFYKDTDGRYLGFNRAYQEFYGKTIDELVGKSVFDIAPKELAEVYHAKDLELFRNPGIQSYEALVKDALGIVHNVVFHKATFNDSRGNLLGLIGVILDITERKKAENALKESDAFLSSLMNAIPVPIFYKDTDGRYLGFNKAFGELYSKKLEDLVGKSVFDLFPREQAKVYHAKDNELFVKPGVQVYESVLSDTRGMVHNVVFHKASFTDSQDNVRGLIGAILNITERKKAEEALAEALETAKQLRTQAEFATLAKSEFLAKMSHEIRTPMNAIIGFAGLALKTDLTSKQRDYLSKIDSSAKTLLGIINDILDFSKIEAGKLDLESIDFQLDEVINGIANMVSVKASEKDLELISQIGSNVPAALIGDPLRLGQVLVNLVNNAVKFTEHGHILIKVENVKNSYTDCVLKFSVTDTGIGMTPDQMTRLFAAFSQADTSVTRKFGGTGLGLTISKHLVEMMGGQISVESELGRGSTFSFSIEFGRASREKRRQLVPPQSVEGLKVLVVDDNPTAREVLVEQLDSLKFRVMSAPSARAAISELKRSSAQDAPYDLVVMDWKMPEMDGIEASRVIRNDADLQHAPSIIMVTAFGREDVMTRAEEVGINGFLMKPVTPSLMFDTIMQVFGHEPSTGTIQRRAAAPAVEPDFADLIEGAKVLLVEDNALNQQVANEILAGAGLFVEIANNGKEAVEAVETSEYDLVLMDVQMPVMGGYEATAVIRKNPRFKDLPIVAMTAHAMRGAKEECLNAGMNDYVSKPIDPAQLFSVLVRWIKPKDRPLSSAIRLVNERSAEHDTVEGDLPETIDGIDISAGLKRLSGNRGLYRQLLIDFGKKYILVPSEIDSLIEQGDLSTAADKAHALKGLAGNLSANGIFVAARELESAIKNGQRERLHHLATRLMEEKEILRHSLEAWIIAEEPSAMKDTVSEEGDQRIDVSRVSPVVRELAMFLKENNGEAIDHLKTLKPLVGSANLDQLIKIETLINDLEFEQALELLAKLTARLEISI</sequence>
<evidence type="ECO:0000256" key="13">
    <source>
        <dbReference type="ARBA" id="ARBA00023136"/>
    </source>
</evidence>
<keyword evidence="13" id="KW-0472">Membrane</keyword>
<gene>
    <name evidence="24" type="ordered locus">Desti_3569</name>
</gene>
<dbReference type="InterPro" id="IPR003594">
    <property type="entry name" value="HATPase_dom"/>
</dbReference>
<dbReference type="InterPro" id="IPR005467">
    <property type="entry name" value="His_kinase_dom"/>
</dbReference>
<dbReference type="PROSITE" id="PS50110">
    <property type="entry name" value="RESPONSE_REGULATORY"/>
    <property type="match status" value="3"/>
</dbReference>
<dbReference type="eggNOG" id="COG2205">
    <property type="taxonomic scope" value="Bacteria"/>
</dbReference>
<dbReference type="SMART" id="SM00091">
    <property type="entry name" value="PAS"/>
    <property type="match status" value="3"/>
</dbReference>
<dbReference type="GO" id="GO:0000155">
    <property type="term" value="F:phosphorelay sensor kinase activity"/>
    <property type="evidence" value="ECO:0007669"/>
    <property type="project" value="InterPro"/>
</dbReference>
<dbReference type="CDD" id="cd00082">
    <property type="entry name" value="HisKA"/>
    <property type="match status" value="1"/>
</dbReference>
<keyword evidence="10" id="KW-0067">ATP-binding</keyword>
<comment type="subcellular location">
    <subcellularLocation>
        <location evidence="2">Cell membrane</location>
        <topology evidence="2">Multi-pass membrane protein</topology>
    </subcellularLocation>
</comment>
<proteinExistence type="predicted"/>
<evidence type="ECO:0000256" key="7">
    <source>
        <dbReference type="ARBA" id="ARBA00022692"/>
    </source>
</evidence>
<dbReference type="InterPro" id="IPR013656">
    <property type="entry name" value="PAS_4"/>
</dbReference>
<dbReference type="Gene3D" id="3.40.50.2300">
    <property type="match status" value="3"/>
</dbReference>
<dbReference type="Gene3D" id="3.30.450.20">
    <property type="entry name" value="PAS domain"/>
    <property type="match status" value="3"/>
</dbReference>
<dbReference type="SUPFAM" id="SSF47226">
    <property type="entry name" value="Histidine-containing phosphotransfer domain, HPT domain"/>
    <property type="match status" value="1"/>
</dbReference>
<dbReference type="SMART" id="SM00387">
    <property type="entry name" value="HATPase_c"/>
    <property type="match status" value="1"/>
</dbReference>
<feature type="domain" description="HPt" evidence="23">
    <location>
        <begin position="1083"/>
        <end position="1176"/>
    </location>
</feature>
<dbReference type="eggNOG" id="COG0784">
    <property type="taxonomic scope" value="Bacteria"/>
</dbReference>
<dbReference type="InterPro" id="IPR036641">
    <property type="entry name" value="HPT_dom_sf"/>
</dbReference>
<dbReference type="InterPro" id="IPR011006">
    <property type="entry name" value="CheY-like_superfamily"/>
</dbReference>
<evidence type="ECO:0000259" key="21">
    <source>
        <dbReference type="PROSITE" id="PS50112"/>
    </source>
</evidence>
<dbReference type="OrthoDB" id="9758705at2"/>
<dbReference type="InterPro" id="IPR001610">
    <property type="entry name" value="PAC"/>
</dbReference>
<feature type="domain" description="PAS" evidence="21">
    <location>
        <begin position="252"/>
        <end position="334"/>
    </location>
</feature>
<dbReference type="Gene3D" id="3.30.565.10">
    <property type="entry name" value="Histidine kinase-like ATPase, C-terminal domain"/>
    <property type="match status" value="1"/>
</dbReference>
<keyword evidence="12" id="KW-0902">Two-component regulatory system</keyword>
<evidence type="ECO:0000256" key="1">
    <source>
        <dbReference type="ARBA" id="ARBA00000085"/>
    </source>
</evidence>
<dbReference type="InterPro" id="IPR008207">
    <property type="entry name" value="Sig_transdc_His_kin_Hpt_dom"/>
</dbReference>
<dbReference type="SUPFAM" id="SSF52172">
    <property type="entry name" value="CheY-like"/>
    <property type="match status" value="3"/>
</dbReference>
<dbReference type="AlphaFoldDB" id="I4C9H7"/>
<evidence type="ECO:0000256" key="5">
    <source>
        <dbReference type="ARBA" id="ARBA00022553"/>
    </source>
</evidence>
<feature type="domain" description="PAC" evidence="22">
    <location>
        <begin position="451"/>
        <end position="503"/>
    </location>
</feature>
<dbReference type="InterPro" id="IPR036890">
    <property type="entry name" value="HATPase_C_sf"/>
</dbReference>
<dbReference type="Pfam" id="PF01627">
    <property type="entry name" value="Hpt"/>
    <property type="match status" value="1"/>
</dbReference>
<dbReference type="eggNOG" id="COG2198">
    <property type="taxonomic scope" value="Bacteria"/>
</dbReference>
<feature type="modified residue" description="Phosphohistidine" evidence="16">
    <location>
        <position position="1122"/>
    </location>
</feature>
<feature type="domain" description="PAC" evidence="22">
    <location>
        <begin position="200"/>
        <end position="251"/>
    </location>
</feature>
<keyword evidence="18" id="KW-0175">Coiled coil</keyword>
<feature type="domain" description="PAC" evidence="22">
    <location>
        <begin position="325"/>
        <end position="377"/>
    </location>
</feature>
<evidence type="ECO:0000256" key="10">
    <source>
        <dbReference type="ARBA" id="ARBA00022840"/>
    </source>
</evidence>
<protein>
    <recommendedName>
        <fullName evidence="15">Sensory/regulatory protein RpfC</fullName>
        <ecNumber evidence="3">2.7.13.3</ecNumber>
    </recommendedName>
</protein>
<dbReference type="KEGG" id="dti:Desti_3569"/>
<evidence type="ECO:0000259" key="20">
    <source>
        <dbReference type="PROSITE" id="PS50110"/>
    </source>
</evidence>
<keyword evidence="11" id="KW-1133">Transmembrane helix</keyword>
<dbReference type="SUPFAM" id="SSF55785">
    <property type="entry name" value="PYP-like sensor domain (PAS domain)"/>
    <property type="match status" value="3"/>
</dbReference>
<dbReference type="Pfam" id="PF02518">
    <property type="entry name" value="HATPase_c"/>
    <property type="match status" value="1"/>
</dbReference>
<dbReference type="NCBIfam" id="TIGR00229">
    <property type="entry name" value="sensory_box"/>
    <property type="match status" value="3"/>
</dbReference>
<feature type="domain" description="Response regulatory" evidence="20">
    <location>
        <begin position="8"/>
        <end position="123"/>
    </location>
</feature>
<feature type="domain" description="Response regulatory" evidence="20">
    <location>
        <begin position="768"/>
        <end position="890"/>
    </location>
</feature>
<dbReference type="PANTHER" id="PTHR45339">
    <property type="entry name" value="HYBRID SIGNAL TRANSDUCTION HISTIDINE KINASE J"/>
    <property type="match status" value="1"/>
</dbReference>
<dbReference type="SMART" id="SM00086">
    <property type="entry name" value="PAC"/>
    <property type="match status" value="2"/>
</dbReference>
<dbReference type="Gene3D" id="1.10.287.130">
    <property type="match status" value="1"/>
</dbReference>
<dbReference type="SMART" id="SM00448">
    <property type="entry name" value="REC"/>
    <property type="match status" value="3"/>
</dbReference>
<evidence type="ECO:0000259" key="19">
    <source>
        <dbReference type="PROSITE" id="PS50109"/>
    </source>
</evidence>
<dbReference type="FunFam" id="3.30.565.10:FF:000010">
    <property type="entry name" value="Sensor histidine kinase RcsC"/>
    <property type="match status" value="1"/>
</dbReference>
<keyword evidence="7" id="KW-0812">Transmembrane</keyword>
<evidence type="ECO:0000256" key="14">
    <source>
        <dbReference type="ARBA" id="ARBA00064003"/>
    </source>
</evidence>
<evidence type="ECO:0000256" key="17">
    <source>
        <dbReference type="PROSITE-ProRule" id="PRU00169"/>
    </source>
</evidence>
<dbReference type="eggNOG" id="COG3829">
    <property type="taxonomic scope" value="Bacteria"/>
</dbReference>
<dbReference type="STRING" id="706587.Desti_3569"/>
<dbReference type="CDD" id="cd16922">
    <property type="entry name" value="HATPase_EvgS-ArcB-TorS-like"/>
    <property type="match status" value="1"/>
</dbReference>
<reference evidence="25" key="1">
    <citation type="submission" date="2012-06" db="EMBL/GenBank/DDBJ databases">
        <title>Complete sequence of chromosome of Desulfomonile tiedjei DSM 6799.</title>
        <authorList>
            <person name="Lucas S."/>
            <person name="Copeland A."/>
            <person name="Lapidus A."/>
            <person name="Glavina del Rio T."/>
            <person name="Dalin E."/>
            <person name="Tice H."/>
            <person name="Bruce D."/>
            <person name="Goodwin L."/>
            <person name="Pitluck S."/>
            <person name="Peters L."/>
            <person name="Ovchinnikova G."/>
            <person name="Zeytun A."/>
            <person name="Lu M."/>
            <person name="Kyrpides N."/>
            <person name="Mavromatis K."/>
            <person name="Ivanova N."/>
            <person name="Brettin T."/>
            <person name="Detter J.C."/>
            <person name="Han C."/>
            <person name="Larimer F."/>
            <person name="Land M."/>
            <person name="Hauser L."/>
            <person name="Markowitz V."/>
            <person name="Cheng J.-F."/>
            <person name="Hugenholtz P."/>
            <person name="Woyke T."/>
            <person name="Wu D."/>
            <person name="Spring S."/>
            <person name="Schroeder M."/>
            <person name="Brambilla E."/>
            <person name="Klenk H.-P."/>
            <person name="Eisen J.A."/>
        </authorList>
    </citation>
    <scope>NUCLEOTIDE SEQUENCE [LARGE SCALE GENOMIC DNA]</scope>
    <source>
        <strain evidence="25">ATCC 49306 / DSM 6799 / DCB-1</strain>
    </source>
</reference>
<dbReference type="PROSITE" id="PS50112">
    <property type="entry name" value="PAS"/>
    <property type="match status" value="2"/>
</dbReference>
<feature type="coiled-coil region" evidence="18">
    <location>
        <begin position="494"/>
        <end position="521"/>
    </location>
</feature>
<dbReference type="eggNOG" id="COG0745">
    <property type="taxonomic scope" value="Bacteria"/>
</dbReference>
<evidence type="ECO:0000256" key="11">
    <source>
        <dbReference type="ARBA" id="ARBA00022989"/>
    </source>
</evidence>
<dbReference type="InterPro" id="IPR035965">
    <property type="entry name" value="PAS-like_dom_sf"/>
</dbReference>
<dbReference type="CDD" id="cd17546">
    <property type="entry name" value="REC_hyHK_CKI1_RcsC-like"/>
    <property type="match status" value="2"/>
</dbReference>
<comment type="catalytic activity">
    <reaction evidence="1">
        <text>ATP + protein L-histidine = ADP + protein N-phospho-L-histidine.</text>
        <dbReference type="EC" id="2.7.13.3"/>
    </reaction>
</comment>
<dbReference type="InterPro" id="IPR003661">
    <property type="entry name" value="HisK_dim/P_dom"/>
</dbReference>
<accession>I4C9H7</accession>
<feature type="domain" description="Response regulatory" evidence="20">
    <location>
        <begin position="920"/>
        <end position="1036"/>
    </location>
</feature>
<dbReference type="Pfam" id="PF13426">
    <property type="entry name" value="PAS_9"/>
    <property type="match status" value="1"/>
</dbReference>
<dbReference type="PROSITE" id="PS50113">
    <property type="entry name" value="PAC"/>
    <property type="match status" value="3"/>
</dbReference>
<feature type="modified residue" description="4-aspartylphosphate" evidence="17">
    <location>
        <position position="56"/>
    </location>
</feature>
<evidence type="ECO:0000256" key="15">
    <source>
        <dbReference type="ARBA" id="ARBA00068150"/>
    </source>
</evidence>
<dbReference type="EMBL" id="CP003360">
    <property type="protein sequence ID" value="AFM26218.1"/>
    <property type="molecule type" value="Genomic_DNA"/>
</dbReference>
<evidence type="ECO:0000256" key="3">
    <source>
        <dbReference type="ARBA" id="ARBA00012438"/>
    </source>
</evidence>
<evidence type="ECO:0000256" key="12">
    <source>
        <dbReference type="ARBA" id="ARBA00023012"/>
    </source>
</evidence>
<evidence type="ECO:0000256" key="8">
    <source>
        <dbReference type="ARBA" id="ARBA00022741"/>
    </source>
</evidence>
<dbReference type="RefSeq" id="WP_014811349.1">
    <property type="nucleotide sequence ID" value="NC_018025.1"/>
</dbReference>
<evidence type="ECO:0000256" key="2">
    <source>
        <dbReference type="ARBA" id="ARBA00004651"/>
    </source>
</evidence>
<dbReference type="SMART" id="SM00388">
    <property type="entry name" value="HisKA"/>
    <property type="match status" value="1"/>
</dbReference>
<dbReference type="PATRIC" id="fig|706587.4.peg.4056"/>
<dbReference type="CDD" id="cd00130">
    <property type="entry name" value="PAS"/>
    <property type="match status" value="3"/>
</dbReference>
<comment type="subunit">
    <text evidence="14">At low DSF concentrations, interacts with RpfF.</text>
</comment>
<dbReference type="InterPro" id="IPR004358">
    <property type="entry name" value="Sig_transdc_His_kin-like_C"/>
</dbReference>
<dbReference type="FunFam" id="1.10.287.130:FF:000002">
    <property type="entry name" value="Two-component osmosensing histidine kinase"/>
    <property type="match status" value="1"/>
</dbReference>
<evidence type="ECO:0000259" key="23">
    <source>
        <dbReference type="PROSITE" id="PS50894"/>
    </source>
</evidence>
<feature type="domain" description="Histidine kinase" evidence="19">
    <location>
        <begin position="528"/>
        <end position="749"/>
    </location>
</feature>